<evidence type="ECO:0000313" key="10">
    <source>
        <dbReference type="Proteomes" id="UP000694700"/>
    </source>
</evidence>
<dbReference type="GO" id="GO:0006629">
    <property type="term" value="P:lipid metabolic process"/>
    <property type="evidence" value="ECO:0007669"/>
    <property type="project" value="UniProtKB-KW"/>
</dbReference>
<dbReference type="Pfam" id="PF00501">
    <property type="entry name" value="AMP-binding"/>
    <property type="match status" value="1"/>
</dbReference>
<dbReference type="InterPro" id="IPR045851">
    <property type="entry name" value="AMP-bd_C_sf"/>
</dbReference>
<evidence type="ECO:0000259" key="8">
    <source>
        <dbReference type="Pfam" id="PF16177"/>
    </source>
</evidence>
<dbReference type="GO" id="GO:0003987">
    <property type="term" value="F:acetate-CoA ligase activity"/>
    <property type="evidence" value="ECO:0007669"/>
    <property type="project" value="UniProtKB-UniRule"/>
</dbReference>
<dbReference type="GO" id="GO:0005739">
    <property type="term" value="C:mitochondrion"/>
    <property type="evidence" value="ECO:0007669"/>
    <property type="project" value="TreeGrafter"/>
</dbReference>
<dbReference type="CDD" id="cd05966">
    <property type="entry name" value="ACS"/>
    <property type="match status" value="1"/>
</dbReference>
<evidence type="ECO:0000256" key="2">
    <source>
        <dbReference type="ARBA" id="ARBA00022598"/>
    </source>
</evidence>
<dbReference type="GO" id="GO:0005524">
    <property type="term" value="F:ATP binding"/>
    <property type="evidence" value="ECO:0007669"/>
    <property type="project" value="UniProtKB-UniRule"/>
</dbReference>
<accession>A0A8C1W0B6</accession>
<keyword evidence="4 6" id="KW-0067">ATP-binding</keyword>
<evidence type="ECO:0000259" key="7">
    <source>
        <dbReference type="Pfam" id="PF00501"/>
    </source>
</evidence>
<evidence type="ECO:0000313" key="9">
    <source>
        <dbReference type="Ensembl" id="ENSCCRP00015059178.1"/>
    </source>
</evidence>
<dbReference type="FunFam" id="3.40.50.12780:FF:000001">
    <property type="entry name" value="Acetyl-coenzyme A synthetase"/>
    <property type="match status" value="1"/>
</dbReference>
<dbReference type="PANTHER" id="PTHR24095">
    <property type="entry name" value="ACETYL-COENZYME A SYNTHETASE"/>
    <property type="match status" value="1"/>
</dbReference>
<protein>
    <recommendedName>
        <fullName evidence="6">Acetyl-coenzyme A synthetase</fullName>
        <ecNumber evidence="6">6.2.1.1</ecNumber>
    </recommendedName>
</protein>
<evidence type="ECO:0000256" key="5">
    <source>
        <dbReference type="ARBA" id="ARBA00023098"/>
    </source>
</evidence>
<dbReference type="InterPro" id="IPR032387">
    <property type="entry name" value="ACAS_N"/>
</dbReference>
<organism evidence="9 10">
    <name type="scientific">Cyprinus carpio</name>
    <name type="common">Common carp</name>
    <dbReference type="NCBI Taxonomy" id="7962"/>
    <lineage>
        <taxon>Eukaryota</taxon>
        <taxon>Metazoa</taxon>
        <taxon>Chordata</taxon>
        <taxon>Craniata</taxon>
        <taxon>Vertebrata</taxon>
        <taxon>Euteleostomi</taxon>
        <taxon>Actinopterygii</taxon>
        <taxon>Neopterygii</taxon>
        <taxon>Teleostei</taxon>
        <taxon>Ostariophysi</taxon>
        <taxon>Cypriniformes</taxon>
        <taxon>Cyprinidae</taxon>
        <taxon>Cyprininae</taxon>
        <taxon>Cyprinus</taxon>
    </lineage>
</organism>
<dbReference type="PANTHER" id="PTHR24095:SF110">
    <property type="entry name" value="ACETYL-COENZYME A SYNTHETASE 2-LIKE, MITOCHONDRIAL"/>
    <property type="match status" value="1"/>
</dbReference>
<dbReference type="PROSITE" id="PS00455">
    <property type="entry name" value="AMP_BINDING"/>
    <property type="match status" value="1"/>
</dbReference>
<dbReference type="InterPro" id="IPR020845">
    <property type="entry name" value="AMP-binding_CS"/>
</dbReference>
<dbReference type="GO" id="GO:0016208">
    <property type="term" value="F:AMP binding"/>
    <property type="evidence" value="ECO:0007669"/>
    <property type="project" value="InterPro"/>
</dbReference>
<feature type="domain" description="Acetyl-coenzyme A synthetase N-terminal" evidence="8">
    <location>
        <begin position="63"/>
        <end position="119"/>
    </location>
</feature>
<dbReference type="AlphaFoldDB" id="A0A8C1W0B6"/>
<reference evidence="9" key="1">
    <citation type="submission" date="2025-08" db="UniProtKB">
        <authorList>
            <consortium name="Ensembl"/>
        </authorList>
    </citation>
    <scope>IDENTIFICATION</scope>
</reference>
<dbReference type="Pfam" id="PF16177">
    <property type="entry name" value="ACAS_N"/>
    <property type="match status" value="1"/>
</dbReference>
<keyword evidence="2 6" id="KW-0436">Ligase</keyword>
<dbReference type="Ensembl" id="ENSCCRT00015061126.1">
    <property type="protein sequence ID" value="ENSCCRP00015059178.1"/>
    <property type="gene ID" value="ENSCCRG00015023248.1"/>
</dbReference>
<dbReference type="InterPro" id="IPR000873">
    <property type="entry name" value="AMP-dep_synth/lig_dom"/>
</dbReference>
<dbReference type="InterPro" id="IPR042099">
    <property type="entry name" value="ANL_N_sf"/>
</dbReference>
<sequence length="691" mass="76616">MAGRVSLSLLNSLVRGNVIFRSKKCLRKSVVLISRCNARSVSSSSSISAAQPDLSSHLAGKTYADLYDLSVRDPETFWGSIAKERLAWTKPFDQVTDCDLSSGKINWFLGGQLNVSVNCLDVHVAKDPDRVALIWEKDEPGTEERITYRELLEMTCRLANTLKSYGVQRGERVAIYMPVSPMAVAAMLACARIGAIHTVVFAGFSSEALAGRIQDAQCKIVITSNQGVRGGRIFDLKSTVDNAVKSCPSVRHVFVAKRTNESVPMGKLDISLDEVNSHNNDLLYTEIHNKNMYFYCLCQVMVGQSPVCAPEPMDSEEMLFMLYTSGSTGKPKGIVHTQAGYLLYASLTHQYVFDYTPGDVFGCVADIGWITGHSYVVYGPLCNGATSVLFESTPVYPNPGRYWETVQRLRINQFYGAPTAIRLLLKYEENWVKKYDRSSLKTLASVGEPINHEAWEWFHNVVGDGRCPLVDTWWQTETGGVCIAPLPAEPGAEIRPAMAMRPFFGIQPALLGEKGQIITGNDVSGALCISKPWPGMARTIFGDHQRFVDAYFKPYQGQYFTGDGAYRTEDGYYQITGRMDDVINISGHRLGTAEIEDALDEHPDVPETAVIGIPHEIKGEGKTPDNISSLFFKVVKRLPKTRSGKIMRRILRKVAMQDTSNLGDISTLDDPSVVSEIIEAHKRYRSHAAKK</sequence>
<dbReference type="Proteomes" id="UP000694700">
    <property type="component" value="Unplaced"/>
</dbReference>
<evidence type="ECO:0000256" key="6">
    <source>
        <dbReference type="RuleBase" id="RU361147"/>
    </source>
</evidence>
<dbReference type="EC" id="6.2.1.1" evidence="6"/>
<comment type="similarity">
    <text evidence="1 6">Belongs to the ATP-dependent AMP-binding enzyme family.</text>
</comment>
<evidence type="ECO:0000256" key="1">
    <source>
        <dbReference type="ARBA" id="ARBA00006432"/>
    </source>
</evidence>
<keyword evidence="5" id="KW-0443">Lipid metabolism</keyword>
<name>A0A8C1W0B6_CYPCA</name>
<feature type="domain" description="AMP-dependent synthetase/ligase" evidence="7">
    <location>
        <begin position="121"/>
        <end position="537"/>
    </location>
</feature>
<dbReference type="GO" id="GO:0019427">
    <property type="term" value="P:acetyl-CoA biosynthetic process from acetate"/>
    <property type="evidence" value="ECO:0007669"/>
    <property type="project" value="InterPro"/>
</dbReference>
<evidence type="ECO:0000256" key="3">
    <source>
        <dbReference type="ARBA" id="ARBA00022741"/>
    </source>
</evidence>
<dbReference type="Gene3D" id="3.30.300.30">
    <property type="match status" value="2"/>
</dbReference>
<dbReference type="SUPFAM" id="SSF56801">
    <property type="entry name" value="Acetyl-CoA synthetase-like"/>
    <property type="match status" value="1"/>
</dbReference>
<dbReference type="NCBIfam" id="TIGR02188">
    <property type="entry name" value="Ac_CoA_lig_AcsA"/>
    <property type="match status" value="1"/>
</dbReference>
<keyword evidence="3 6" id="KW-0547">Nucleotide-binding</keyword>
<evidence type="ECO:0000256" key="4">
    <source>
        <dbReference type="ARBA" id="ARBA00022840"/>
    </source>
</evidence>
<dbReference type="NCBIfam" id="NF001208">
    <property type="entry name" value="PRK00174.1"/>
    <property type="match status" value="1"/>
</dbReference>
<dbReference type="InterPro" id="IPR011904">
    <property type="entry name" value="Ac_CoA_lig"/>
</dbReference>
<comment type="catalytic activity">
    <reaction evidence="6">
        <text>acetate + ATP + CoA = acetyl-CoA + AMP + diphosphate</text>
        <dbReference type="Rhea" id="RHEA:23176"/>
        <dbReference type="ChEBI" id="CHEBI:30089"/>
        <dbReference type="ChEBI" id="CHEBI:30616"/>
        <dbReference type="ChEBI" id="CHEBI:33019"/>
        <dbReference type="ChEBI" id="CHEBI:57287"/>
        <dbReference type="ChEBI" id="CHEBI:57288"/>
        <dbReference type="ChEBI" id="CHEBI:456215"/>
        <dbReference type="EC" id="6.2.1.1"/>
    </reaction>
</comment>
<dbReference type="Gene3D" id="3.40.50.12780">
    <property type="entry name" value="N-terminal domain of ligase-like"/>
    <property type="match status" value="1"/>
</dbReference>
<proteinExistence type="inferred from homology"/>